<protein>
    <submittedName>
        <fullName evidence="2">Uncharacterized protein</fullName>
    </submittedName>
</protein>
<dbReference type="AlphaFoldDB" id="A0A9W8UL57"/>
<feature type="compositionally biased region" description="Low complexity" evidence="1">
    <location>
        <begin position="188"/>
        <end position="210"/>
    </location>
</feature>
<proteinExistence type="predicted"/>
<gene>
    <name evidence="2" type="ORF">LMH87_011816</name>
</gene>
<reference evidence="2" key="1">
    <citation type="journal article" date="2023" name="Access Microbiol">
        <title>De-novo genome assembly for Akanthomyces muscarius, a biocontrol agent of insect agricultural pests.</title>
        <authorList>
            <person name="Erdos Z."/>
            <person name="Studholme D.J."/>
            <person name="Raymond B."/>
            <person name="Sharma M."/>
        </authorList>
    </citation>
    <scope>NUCLEOTIDE SEQUENCE</scope>
    <source>
        <strain evidence="2">Ve6</strain>
    </source>
</reference>
<dbReference type="RefSeq" id="XP_056052813.1">
    <property type="nucleotide sequence ID" value="XM_056201020.1"/>
</dbReference>
<dbReference type="KEGG" id="amus:LMH87_011816"/>
<evidence type="ECO:0000256" key="1">
    <source>
        <dbReference type="SAM" id="MobiDB-lite"/>
    </source>
</evidence>
<dbReference type="GeneID" id="80898975"/>
<evidence type="ECO:0000313" key="2">
    <source>
        <dbReference type="EMBL" id="KAJ4151099.1"/>
    </source>
</evidence>
<dbReference type="EMBL" id="JAJHUN010000009">
    <property type="protein sequence ID" value="KAJ4151099.1"/>
    <property type="molecule type" value="Genomic_DNA"/>
</dbReference>
<organism evidence="2 3">
    <name type="scientific">Akanthomyces muscarius</name>
    <name type="common">Entomopathogenic fungus</name>
    <name type="synonym">Lecanicillium muscarium</name>
    <dbReference type="NCBI Taxonomy" id="2231603"/>
    <lineage>
        <taxon>Eukaryota</taxon>
        <taxon>Fungi</taxon>
        <taxon>Dikarya</taxon>
        <taxon>Ascomycota</taxon>
        <taxon>Pezizomycotina</taxon>
        <taxon>Sordariomycetes</taxon>
        <taxon>Hypocreomycetidae</taxon>
        <taxon>Hypocreales</taxon>
        <taxon>Cordycipitaceae</taxon>
        <taxon>Akanthomyces</taxon>
    </lineage>
</organism>
<sequence>MAAANTSSVSLTPTSSAFRPVLLYDKNAPPTIVASVATARPPADGSYSPGNYIEFHVACASPCPVDFPPQTVTQKSGSIWGGNHVVAGTTTAWDCILGTNIYNVNDFGNCYTTTLSSGEPLPTSGSYTQVGTCQIFARSKMMFVTAGFDEYFKVMPPETRKPDSYESYVTSELSSAGCPSSAYPTVPPATESKLTSTTTTKVETATPTSSSTLTKSEAVKVPGGKMLLTFMMVWTLIVQS</sequence>
<name>A0A9W8UL57_AKAMU</name>
<dbReference type="Proteomes" id="UP001144673">
    <property type="component" value="Chromosome 4"/>
</dbReference>
<evidence type="ECO:0000313" key="3">
    <source>
        <dbReference type="Proteomes" id="UP001144673"/>
    </source>
</evidence>
<feature type="region of interest" description="Disordered" evidence="1">
    <location>
        <begin position="178"/>
        <end position="214"/>
    </location>
</feature>
<comment type="caution">
    <text evidence="2">The sequence shown here is derived from an EMBL/GenBank/DDBJ whole genome shotgun (WGS) entry which is preliminary data.</text>
</comment>
<keyword evidence="3" id="KW-1185">Reference proteome</keyword>
<accession>A0A9W8UL57</accession>